<name>A0ABU1MPA2_9SPHN</name>
<evidence type="ECO:0000313" key="3">
    <source>
        <dbReference type="Proteomes" id="UP001184150"/>
    </source>
</evidence>
<dbReference type="InterPro" id="IPR001753">
    <property type="entry name" value="Enoyl-CoA_hydra/iso"/>
</dbReference>
<protein>
    <submittedName>
        <fullName evidence="2">2-(1,2-epoxy-1,2-dihydrophenyl)acetyl-CoA isomerase</fullName>
        <ecNumber evidence="2">5.3.3.18</ecNumber>
    </submittedName>
</protein>
<dbReference type="EC" id="5.3.3.18" evidence="2"/>
<evidence type="ECO:0000256" key="1">
    <source>
        <dbReference type="ARBA" id="ARBA00005254"/>
    </source>
</evidence>
<dbReference type="PANTHER" id="PTHR43459:SF1">
    <property type="entry name" value="EG:BACN32G11.4 PROTEIN"/>
    <property type="match status" value="1"/>
</dbReference>
<evidence type="ECO:0000313" key="2">
    <source>
        <dbReference type="EMBL" id="MDR6512082.1"/>
    </source>
</evidence>
<dbReference type="Proteomes" id="UP001184150">
    <property type="component" value="Unassembled WGS sequence"/>
</dbReference>
<keyword evidence="3" id="KW-1185">Reference proteome</keyword>
<dbReference type="EMBL" id="JAVDRD010000007">
    <property type="protein sequence ID" value="MDR6512082.1"/>
    <property type="molecule type" value="Genomic_DNA"/>
</dbReference>
<gene>
    <name evidence="2" type="ORF">J2792_002965</name>
</gene>
<dbReference type="RefSeq" id="WP_309805747.1">
    <property type="nucleotide sequence ID" value="NZ_JAVDRD010000007.1"/>
</dbReference>
<dbReference type="Pfam" id="PF00378">
    <property type="entry name" value="ECH_1"/>
    <property type="match status" value="1"/>
</dbReference>
<dbReference type="Gene3D" id="1.10.12.10">
    <property type="entry name" value="Lyase 2-enoyl-coa Hydratase, Chain A, domain 2"/>
    <property type="match status" value="1"/>
</dbReference>
<dbReference type="InterPro" id="IPR014748">
    <property type="entry name" value="Enoyl-CoA_hydra_C"/>
</dbReference>
<reference evidence="2 3" key="1">
    <citation type="submission" date="2023-07" db="EMBL/GenBank/DDBJ databases">
        <title>Sorghum-associated microbial communities from plants grown in Nebraska, USA.</title>
        <authorList>
            <person name="Schachtman D."/>
        </authorList>
    </citation>
    <scope>NUCLEOTIDE SEQUENCE [LARGE SCALE GENOMIC DNA]</scope>
    <source>
        <strain evidence="2 3">DS1027</strain>
    </source>
</reference>
<dbReference type="Gene3D" id="3.90.226.10">
    <property type="entry name" value="2-enoyl-CoA Hydratase, Chain A, domain 1"/>
    <property type="match status" value="1"/>
</dbReference>
<sequence length="257" mass="26913">MMDFQTVRYAREGDVVTITLDRPDRLNALSETMFVELGQALDLAVADGARAVVLTGEGRYFCSGADLGGGPSDDLGATLDAYYHPVVTRLAALDVPLVTALNGPCAGAGMSLGLAGDLVVMGESGYLLMAFANIGLVPDAGATWLAARSIGRCRTLELALLGERLGAAEAKAAGLVTRVVPDDDVMAEAMALAHRLSAGPTLALGMIRRQVARALECDFSTTLEIERANQSAAGRTADFAEAIDAFAHKRKPQFTGR</sequence>
<dbReference type="CDD" id="cd06558">
    <property type="entry name" value="crotonase-like"/>
    <property type="match status" value="1"/>
</dbReference>
<dbReference type="InterPro" id="IPR029045">
    <property type="entry name" value="ClpP/crotonase-like_dom_sf"/>
</dbReference>
<dbReference type="GO" id="GO:0016853">
    <property type="term" value="F:isomerase activity"/>
    <property type="evidence" value="ECO:0007669"/>
    <property type="project" value="UniProtKB-KW"/>
</dbReference>
<keyword evidence="2" id="KW-0413">Isomerase</keyword>
<comment type="caution">
    <text evidence="2">The sequence shown here is derived from an EMBL/GenBank/DDBJ whole genome shotgun (WGS) entry which is preliminary data.</text>
</comment>
<dbReference type="SUPFAM" id="SSF52096">
    <property type="entry name" value="ClpP/crotonase"/>
    <property type="match status" value="1"/>
</dbReference>
<comment type="similarity">
    <text evidence="1">Belongs to the enoyl-CoA hydratase/isomerase family.</text>
</comment>
<proteinExistence type="inferred from homology"/>
<organism evidence="2 3">
    <name type="scientific">Novosphingobium capsulatum</name>
    <dbReference type="NCBI Taxonomy" id="13688"/>
    <lineage>
        <taxon>Bacteria</taxon>
        <taxon>Pseudomonadati</taxon>
        <taxon>Pseudomonadota</taxon>
        <taxon>Alphaproteobacteria</taxon>
        <taxon>Sphingomonadales</taxon>
        <taxon>Sphingomonadaceae</taxon>
        <taxon>Novosphingobium</taxon>
    </lineage>
</organism>
<dbReference type="PANTHER" id="PTHR43459">
    <property type="entry name" value="ENOYL-COA HYDRATASE"/>
    <property type="match status" value="1"/>
</dbReference>
<accession>A0ABU1MPA2</accession>